<reference evidence="2 3" key="1">
    <citation type="submission" date="2016-01" db="EMBL/GenBank/DDBJ databases">
        <title>Draft Genome Sequences of Seven Thermophilic Sporeformers Isolated from Foods.</title>
        <authorList>
            <person name="Berendsen E.M."/>
            <person name="Wells-Bennik M.H."/>
            <person name="Krawcyk A.O."/>
            <person name="De Jong A."/>
            <person name="Holsappel S."/>
            <person name="Eijlander R.T."/>
            <person name="Kuipers O.P."/>
        </authorList>
    </citation>
    <scope>NUCLEOTIDE SEQUENCE [LARGE SCALE GENOMIC DNA]</scope>
    <source>
        <strain evidence="2 3">B4135</strain>
    </source>
</reference>
<organism evidence="2 3">
    <name type="scientific">Caldibacillus debilis</name>
    <dbReference type="NCBI Taxonomy" id="301148"/>
    <lineage>
        <taxon>Bacteria</taxon>
        <taxon>Bacillati</taxon>
        <taxon>Bacillota</taxon>
        <taxon>Bacilli</taxon>
        <taxon>Bacillales</taxon>
        <taxon>Bacillaceae</taxon>
        <taxon>Caldibacillus</taxon>
    </lineage>
</organism>
<comment type="caution">
    <text evidence="2">The sequence shown here is derived from an EMBL/GenBank/DDBJ whole genome shotgun (WGS) entry which is preliminary data.</text>
</comment>
<feature type="region of interest" description="Disordered" evidence="1">
    <location>
        <begin position="50"/>
        <end position="69"/>
    </location>
</feature>
<protein>
    <submittedName>
        <fullName evidence="2">Uncharacterized protein</fullName>
    </submittedName>
</protein>
<name>A0A150ME14_9BACI</name>
<dbReference type="STRING" id="301148.B4135_1292"/>
<feature type="compositionally biased region" description="Basic and acidic residues" evidence="1">
    <location>
        <begin position="54"/>
        <end position="69"/>
    </location>
</feature>
<proteinExistence type="predicted"/>
<sequence length="69" mass="7820">MCAGGRKNPGFSRPTAPCAFRFHGRRPSKDTCQAGFLWMGDFADGQKIRRGRRPERLCKAPAERGRLQR</sequence>
<gene>
    <name evidence="2" type="ORF">B4135_1292</name>
</gene>
<dbReference type="AlphaFoldDB" id="A0A150ME14"/>
<accession>A0A150ME14</accession>
<evidence type="ECO:0000313" key="3">
    <source>
        <dbReference type="Proteomes" id="UP000075683"/>
    </source>
</evidence>
<dbReference type="Proteomes" id="UP000075683">
    <property type="component" value="Unassembled WGS sequence"/>
</dbReference>
<evidence type="ECO:0000313" key="2">
    <source>
        <dbReference type="EMBL" id="KYD22502.1"/>
    </source>
</evidence>
<dbReference type="EMBL" id="LQYT01000010">
    <property type="protein sequence ID" value="KYD22502.1"/>
    <property type="molecule type" value="Genomic_DNA"/>
</dbReference>
<evidence type="ECO:0000256" key="1">
    <source>
        <dbReference type="SAM" id="MobiDB-lite"/>
    </source>
</evidence>